<feature type="coiled-coil region" evidence="1">
    <location>
        <begin position="81"/>
        <end position="108"/>
    </location>
</feature>
<evidence type="ECO:0008006" key="4">
    <source>
        <dbReference type="Google" id="ProtNLM"/>
    </source>
</evidence>
<dbReference type="STRING" id="1073574.GOARA_026_00310"/>
<proteinExistence type="predicted"/>
<reference evidence="2 3" key="1">
    <citation type="submission" date="2011-11" db="EMBL/GenBank/DDBJ databases">
        <title>Whole genome shotgun sequence of Gordonia araii NBRC 100433.</title>
        <authorList>
            <person name="Yoshida Y."/>
            <person name="Hosoyama A."/>
            <person name="Tsuchikane K."/>
            <person name="Katsumata H."/>
            <person name="Yamazaki S."/>
            <person name="Fujita N."/>
        </authorList>
    </citation>
    <scope>NUCLEOTIDE SEQUENCE [LARGE SCALE GENOMIC DNA]</scope>
    <source>
        <strain evidence="2 3">NBRC 100433</strain>
    </source>
</reference>
<sequence>MSTIYRVDVHRDGRWWMIRVPELDGYVDATGARFPDEAITQARRYADINREARDFICSVTDSAPSAVGLDVHVTVDYKDDLISAAANIAKLKARAAEMENEAQAESRRVARQLAGRGVPLRDIGAILDVSYQRADQLVKSD</sequence>
<dbReference type="EMBL" id="BAEE01000026">
    <property type="protein sequence ID" value="GAB09001.1"/>
    <property type="molecule type" value="Genomic_DNA"/>
</dbReference>
<accession>G7GZH6</accession>
<dbReference type="OrthoDB" id="5772641at2"/>
<comment type="caution">
    <text evidence="2">The sequence shown here is derived from an EMBL/GenBank/DDBJ whole genome shotgun (WGS) entry which is preliminary data.</text>
</comment>
<keyword evidence="1" id="KW-0175">Coiled coil</keyword>
<gene>
    <name evidence="2" type="ORF">GOARA_026_00310</name>
</gene>
<dbReference type="Proteomes" id="UP000035088">
    <property type="component" value="Unassembled WGS sequence"/>
</dbReference>
<evidence type="ECO:0000256" key="1">
    <source>
        <dbReference type="SAM" id="Coils"/>
    </source>
</evidence>
<evidence type="ECO:0000313" key="3">
    <source>
        <dbReference type="Proteomes" id="UP000035088"/>
    </source>
</evidence>
<keyword evidence="3" id="KW-1185">Reference proteome</keyword>
<evidence type="ECO:0000313" key="2">
    <source>
        <dbReference type="EMBL" id="GAB09001.1"/>
    </source>
</evidence>
<dbReference type="AlphaFoldDB" id="G7GZH6"/>
<dbReference type="RefSeq" id="WP_007321078.1">
    <property type="nucleotide sequence ID" value="NZ_BAEE01000026.1"/>
</dbReference>
<name>G7GZH6_9ACTN</name>
<protein>
    <recommendedName>
        <fullName evidence="4">HicB-like antitoxin of toxin-antitoxin system domain-containing protein</fullName>
    </recommendedName>
</protein>
<organism evidence="2 3">
    <name type="scientific">Gordonia araii NBRC 100433</name>
    <dbReference type="NCBI Taxonomy" id="1073574"/>
    <lineage>
        <taxon>Bacteria</taxon>
        <taxon>Bacillati</taxon>
        <taxon>Actinomycetota</taxon>
        <taxon>Actinomycetes</taxon>
        <taxon>Mycobacteriales</taxon>
        <taxon>Gordoniaceae</taxon>
        <taxon>Gordonia</taxon>
    </lineage>
</organism>